<dbReference type="Proteomes" id="UP000240214">
    <property type="component" value="Segment"/>
</dbReference>
<evidence type="ECO:0000313" key="2">
    <source>
        <dbReference type="Proteomes" id="UP000240214"/>
    </source>
</evidence>
<keyword evidence="2" id="KW-1185">Reference proteome</keyword>
<gene>
    <name evidence="1" type="ORF">SEA_ROWA_29</name>
</gene>
<proteinExistence type="predicted"/>
<dbReference type="EMBL" id="MG593803">
    <property type="protein sequence ID" value="AUG87293.1"/>
    <property type="molecule type" value="Genomic_DNA"/>
</dbReference>
<protein>
    <submittedName>
        <fullName evidence="1">Uncharacterized protein</fullName>
    </submittedName>
</protein>
<reference evidence="2" key="1">
    <citation type="submission" date="2017-11" db="EMBL/GenBank/DDBJ databases">
        <authorList>
            <person name="Han C.G."/>
        </authorList>
    </citation>
    <scope>NUCLEOTIDE SEQUENCE [LARGE SCALE GENOMIC DNA]</scope>
</reference>
<name>A0A2H5BLW3_9CAUD</name>
<sequence>MRQKRAYPINLSSVSATSNGQVLMYAWVTEGPDAQRPLQCHADPEWVRGYAARLVEAAEATEKHTAERLARLEAQKGQQQP</sequence>
<evidence type="ECO:0000313" key="1">
    <source>
        <dbReference type="EMBL" id="AUG87293.1"/>
    </source>
</evidence>
<organism evidence="1 2">
    <name type="scientific">Streptomyces phage Rowa</name>
    <dbReference type="NCBI Taxonomy" id="2059883"/>
    <lineage>
        <taxon>Viruses</taxon>
        <taxon>Duplodnaviria</taxon>
        <taxon>Heunggongvirae</taxon>
        <taxon>Uroviricota</taxon>
        <taxon>Caudoviricetes</taxon>
        <taxon>Rowavirus</taxon>
        <taxon>Rowavirus rowa</taxon>
    </lineage>
</organism>
<accession>A0A2H5BLW3</accession>